<reference evidence="1 2" key="1">
    <citation type="submission" date="2014-04" db="EMBL/GenBank/DDBJ databases">
        <authorList>
            <consortium name="DOE Joint Genome Institute"/>
            <person name="Kuo A."/>
            <person name="Kohler A."/>
            <person name="Jargeat P."/>
            <person name="Nagy L.G."/>
            <person name="Floudas D."/>
            <person name="Copeland A."/>
            <person name="Barry K.W."/>
            <person name="Cichocki N."/>
            <person name="Veneault-Fourrey C."/>
            <person name="LaButti K."/>
            <person name="Lindquist E.A."/>
            <person name="Lipzen A."/>
            <person name="Lundell T."/>
            <person name="Morin E."/>
            <person name="Murat C."/>
            <person name="Sun H."/>
            <person name="Tunlid A."/>
            <person name="Henrissat B."/>
            <person name="Grigoriev I.V."/>
            <person name="Hibbett D.S."/>
            <person name="Martin F."/>
            <person name="Nordberg H.P."/>
            <person name="Cantor M.N."/>
            <person name="Hua S.X."/>
        </authorList>
    </citation>
    <scope>NUCLEOTIDE SEQUENCE [LARGE SCALE GENOMIC DNA]</scope>
    <source>
        <strain evidence="1 2">Ve08.2h10</strain>
    </source>
</reference>
<dbReference type="EMBL" id="KN827171">
    <property type="protein sequence ID" value="KIK77042.1"/>
    <property type="molecule type" value="Genomic_DNA"/>
</dbReference>
<proteinExistence type="predicted"/>
<dbReference type="HOGENOM" id="CLU_090544_1_1_1"/>
<organism evidence="1 2">
    <name type="scientific">Paxillus rubicundulus Ve08.2h10</name>
    <dbReference type="NCBI Taxonomy" id="930991"/>
    <lineage>
        <taxon>Eukaryota</taxon>
        <taxon>Fungi</taxon>
        <taxon>Dikarya</taxon>
        <taxon>Basidiomycota</taxon>
        <taxon>Agaricomycotina</taxon>
        <taxon>Agaricomycetes</taxon>
        <taxon>Agaricomycetidae</taxon>
        <taxon>Boletales</taxon>
        <taxon>Paxilineae</taxon>
        <taxon>Paxillaceae</taxon>
        <taxon>Paxillus</taxon>
    </lineage>
</organism>
<accession>A0A0D0C1E1</accession>
<dbReference type="InParanoid" id="A0A0D0C1E1"/>
<dbReference type="OrthoDB" id="3046524at2759"/>
<dbReference type="AlphaFoldDB" id="A0A0D0C1E1"/>
<keyword evidence="2" id="KW-1185">Reference proteome</keyword>
<reference evidence="2" key="2">
    <citation type="submission" date="2015-01" db="EMBL/GenBank/DDBJ databases">
        <title>Evolutionary Origins and Diversification of the Mycorrhizal Mutualists.</title>
        <authorList>
            <consortium name="DOE Joint Genome Institute"/>
            <consortium name="Mycorrhizal Genomics Consortium"/>
            <person name="Kohler A."/>
            <person name="Kuo A."/>
            <person name="Nagy L.G."/>
            <person name="Floudas D."/>
            <person name="Copeland A."/>
            <person name="Barry K.W."/>
            <person name="Cichocki N."/>
            <person name="Veneault-Fourrey C."/>
            <person name="LaButti K."/>
            <person name="Lindquist E.A."/>
            <person name="Lipzen A."/>
            <person name="Lundell T."/>
            <person name="Morin E."/>
            <person name="Murat C."/>
            <person name="Riley R."/>
            <person name="Ohm R."/>
            <person name="Sun H."/>
            <person name="Tunlid A."/>
            <person name="Henrissat B."/>
            <person name="Grigoriev I.V."/>
            <person name="Hibbett D.S."/>
            <person name="Martin F."/>
        </authorList>
    </citation>
    <scope>NUCLEOTIDE SEQUENCE [LARGE SCALE GENOMIC DNA]</scope>
    <source>
        <strain evidence="2">Ve08.2h10</strain>
    </source>
</reference>
<dbReference type="Proteomes" id="UP000054538">
    <property type="component" value="Unassembled WGS sequence"/>
</dbReference>
<evidence type="ECO:0000313" key="2">
    <source>
        <dbReference type="Proteomes" id="UP000054538"/>
    </source>
</evidence>
<evidence type="ECO:0000313" key="1">
    <source>
        <dbReference type="EMBL" id="KIK77042.1"/>
    </source>
</evidence>
<feature type="non-terminal residue" evidence="1">
    <location>
        <position position="1"/>
    </location>
</feature>
<protein>
    <submittedName>
        <fullName evidence="1">Uncharacterized protein</fullName>
    </submittedName>
</protein>
<gene>
    <name evidence="1" type="ORF">PAXRUDRAFT_168022</name>
</gene>
<sequence length="203" mass="23312">RSRGGGIFQMPESSATFIGEVPWSIFPGEVGEQNNDVRIIENEVAVDIGETKEGLDVFKLLRFQPIRDSYDFIGRYCQATGGKEVSKVFNRGGMEFTFFWFSIKSVLAEYFPDMLFMRMLFSKSMMQTLSIHIRNDDIDEVLEGCQSIGQTKQHYKPLQDTHRSHSGLLLVSRCDSDKMIGVPEVDLYIDFTLAWRVEEVRDE</sequence>
<name>A0A0D0C1E1_9AGAM</name>